<dbReference type="InterPro" id="IPR010982">
    <property type="entry name" value="Lambda_DNA-bd_dom_sf"/>
</dbReference>
<dbReference type="CDD" id="cd06278">
    <property type="entry name" value="PBP1_LacI-like"/>
    <property type="match status" value="1"/>
</dbReference>
<dbReference type="GO" id="GO:0003700">
    <property type="term" value="F:DNA-binding transcription factor activity"/>
    <property type="evidence" value="ECO:0007669"/>
    <property type="project" value="TreeGrafter"/>
</dbReference>
<keyword evidence="2" id="KW-0238">DNA-binding</keyword>
<name>A4WSR7_CERS5</name>
<reference evidence="5" key="1">
    <citation type="submission" date="2007-04" db="EMBL/GenBank/DDBJ databases">
        <title>Complete sequence of chromosome of Rhodobacter sphaeroides ATCC 17025.</title>
        <authorList>
            <consortium name="US DOE Joint Genome Institute"/>
            <person name="Copeland A."/>
            <person name="Lucas S."/>
            <person name="Lapidus A."/>
            <person name="Barry K."/>
            <person name="Detter J.C."/>
            <person name="Glavina del Rio T."/>
            <person name="Hammon N."/>
            <person name="Israni S."/>
            <person name="Dalin E."/>
            <person name="Tice H."/>
            <person name="Pitluck S."/>
            <person name="Chertkov O."/>
            <person name="Brettin T."/>
            <person name="Bruce D."/>
            <person name="Han C."/>
            <person name="Schmutz J."/>
            <person name="Larimer F."/>
            <person name="Land M."/>
            <person name="Hauser L."/>
            <person name="Kyrpides N."/>
            <person name="Kim E."/>
            <person name="Richardson P."/>
            <person name="Mackenzie C."/>
            <person name="Choudhary M."/>
            <person name="Donohue T.J."/>
            <person name="Kaplan S."/>
        </authorList>
    </citation>
    <scope>NUCLEOTIDE SEQUENCE [LARGE SCALE GENOMIC DNA]</scope>
    <source>
        <strain evidence="5">ATCC 17025</strain>
    </source>
</reference>
<evidence type="ECO:0000256" key="2">
    <source>
        <dbReference type="ARBA" id="ARBA00023125"/>
    </source>
</evidence>
<gene>
    <name evidence="5" type="ordered locus">Rsph17025_1537</name>
</gene>
<dbReference type="BioCyc" id="RSPH349102:G1G8M-1584-MONOMER"/>
<keyword evidence="1" id="KW-0805">Transcription regulation</keyword>
<dbReference type="Gene3D" id="1.10.260.40">
    <property type="entry name" value="lambda repressor-like DNA-binding domains"/>
    <property type="match status" value="1"/>
</dbReference>
<proteinExistence type="predicted"/>
<dbReference type="Gene3D" id="3.40.50.2300">
    <property type="match status" value="2"/>
</dbReference>
<dbReference type="GO" id="GO:0000976">
    <property type="term" value="F:transcription cis-regulatory region binding"/>
    <property type="evidence" value="ECO:0007669"/>
    <property type="project" value="TreeGrafter"/>
</dbReference>
<dbReference type="SMART" id="SM00354">
    <property type="entry name" value="HTH_LACI"/>
    <property type="match status" value="1"/>
</dbReference>
<organism evidence="5">
    <name type="scientific">Cereibacter sphaeroides (strain ATCC 17025 / ATH 2.4.3)</name>
    <name type="common">Rhodobacter sphaeroides</name>
    <dbReference type="NCBI Taxonomy" id="349102"/>
    <lineage>
        <taxon>Bacteria</taxon>
        <taxon>Pseudomonadati</taxon>
        <taxon>Pseudomonadota</taxon>
        <taxon>Alphaproteobacteria</taxon>
        <taxon>Rhodobacterales</taxon>
        <taxon>Paracoccaceae</taxon>
        <taxon>Cereibacter</taxon>
    </lineage>
</organism>
<dbReference type="HOGENOM" id="CLU_037628_6_1_5"/>
<dbReference type="Pfam" id="PF00532">
    <property type="entry name" value="Peripla_BP_1"/>
    <property type="match status" value="1"/>
</dbReference>
<dbReference type="PANTHER" id="PTHR30146:SF153">
    <property type="entry name" value="LACTOSE OPERON REPRESSOR"/>
    <property type="match status" value="1"/>
</dbReference>
<feature type="domain" description="HTH lacI-type" evidence="4">
    <location>
        <begin position="12"/>
        <end position="61"/>
    </location>
</feature>
<dbReference type="Pfam" id="PF00356">
    <property type="entry name" value="LacI"/>
    <property type="match status" value="1"/>
</dbReference>
<protein>
    <submittedName>
        <fullName evidence="5">Periplasmic binding protein/LacI transcriptional regulator</fullName>
    </submittedName>
</protein>
<dbReference type="PROSITE" id="PS50932">
    <property type="entry name" value="HTH_LACI_2"/>
    <property type="match status" value="1"/>
</dbReference>
<evidence type="ECO:0000256" key="1">
    <source>
        <dbReference type="ARBA" id="ARBA00023015"/>
    </source>
</evidence>
<dbReference type="CDD" id="cd01392">
    <property type="entry name" value="HTH_LacI"/>
    <property type="match status" value="1"/>
</dbReference>
<dbReference type="SUPFAM" id="SSF47413">
    <property type="entry name" value="lambda repressor-like DNA-binding domains"/>
    <property type="match status" value="1"/>
</dbReference>
<accession>A4WSR7</accession>
<dbReference type="PANTHER" id="PTHR30146">
    <property type="entry name" value="LACI-RELATED TRANSCRIPTIONAL REPRESSOR"/>
    <property type="match status" value="1"/>
</dbReference>
<dbReference type="KEGG" id="rsq:Rsph17025_1537"/>
<dbReference type="InterPro" id="IPR001761">
    <property type="entry name" value="Peripla_BP/Lac1_sug-bd_dom"/>
</dbReference>
<keyword evidence="3" id="KW-0804">Transcription</keyword>
<evidence type="ECO:0000259" key="4">
    <source>
        <dbReference type="PROSITE" id="PS50932"/>
    </source>
</evidence>
<evidence type="ECO:0000313" key="5">
    <source>
        <dbReference type="EMBL" id="ABP70431.1"/>
    </source>
</evidence>
<dbReference type="InterPro" id="IPR000843">
    <property type="entry name" value="HTH_LacI"/>
</dbReference>
<dbReference type="STRING" id="349102.Rsph17025_1537"/>
<sequence>MKVVGGPSAGRIAEIAGVSKSTVSRALSGHPSISDGTRKRILKIAHEIGYEPNAMASSLVTARSGVIGFVIGEMENPFYQEHIEKVARISAAAGTQLMLFQVPQDGELADVVPAMARYRLEGCIVIASVRTNAKSLTACRLHGIPVVLINRVVHDGSASSVLCHNEAGGHELGRFLLAGGHRRIAIISGRADSIVNRDRLTGFRAALAEAGVREVAEVNGDFRFEAAYQAARELLSAEPRCDAIFAVSDLMACGAIDAARDLAVRVPDDLSIVGFDGIRTAAWPAYRLTTVAQPADAILSRAVALIAARDPNRAPEISYINGLLKVRRSARVPAGYAPEPEYL</sequence>
<dbReference type="AlphaFoldDB" id="A4WSR7"/>
<dbReference type="SUPFAM" id="SSF53822">
    <property type="entry name" value="Periplasmic binding protein-like I"/>
    <property type="match status" value="1"/>
</dbReference>
<dbReference type="eggNOG" id="COG1609">
    <property type="taxonomic scope" value="Bacteria"/>
</dbReference>
<evidence type="ECO:0000256" key="3">
    <source>
        <dbReference type="ARBA" id="ARBA00023163"/>
    </source>
</evidence>
<dbReference type="InterPro" id="IPR028082">
    <property type="entry name" value="Peripla_BP_I"/>
</dbReference>
<dbReference type="EMBL" id="CP000661">
    <property type="protein sequence ID" value="ABP70431.1"/>
    <property type="molecule type" value="Genomic_DNA"/>
</dbReference>